<evidence type="ECO:0000313" key="2">
    <source>
        <dbReference type="EMBL" id="CAD8328202.1"/>
    </source>
</evidence>
<feature type="compositionally biased region" description="Basic residues" evidence="1">
    <location>
        <begin position="169"/>
        <end position="182"/>
    </location>
</feature>
<sequence>MGDHVVVSDNFSRLHHEETLEYKSVVSILPITAIDHNDEQKAIALNGNVVVQQLIAFDERHVVAMCIQRPPPDAVDNLDGHWFGPDQTADKSIVAVLIHIAAGREIERVTVVHHMGQYTEDAPEPRTEVVAYDGQVGLALDWMGVVMAGQRTRDVIAANARDYHESGKATKKKKKKGLRKSGAKKDGFARGMSLRG</sequence>
<evidence type="ECO:0000256" key="1">
    <source>
        <dbReference type="SAM" id="MobiDB-lite"/>
    </source>
</evidence>
<organism evidence="2">
    <name type="scientific">Craspedostauros australis</name>
    <dbReference type="NCBI Taxonomy" id="1486917"/>
    <lineage>
        <taxon>Eukaryota</taxon>
        <taxon>Sar</taxon>
        <taxon>Stramenopiles</taxon>
        <taxon>Ochrophyta</taxon>
        <taxon>Bacillariophyta</taxon>
        <taxon>Bacillariophyceae</taxon>
        <taxon>Bacillariophycidae</taxon>
        <taxon>Naviculales</taxon>
        <taxon>Naviculaceae</taxon>
        <taxon>Craspedostauros</taxon>
    </lineage>
</organism>
<accession>A0A7R9WMP7</accession>
<dbReference type="AlphaFoldDB" id="A0A7R9WMP7"/>
<reference evidence="2" key="1">
    <citation type="submission" date="2021-01" db="EMBL/GenBank/DDBJ databases">
        <authorList>
            <person name="Corre E."/>
            <person name="Pelletier E."/>
            <person name="Niang G."/>
            <person name="Scheremetjew M."/>
            <person name="Finn R."/>
            <person name="Kale V."/>
            <person name="Holt S."/>
            <person name="Cochrane G."/>
            <person name="Meng A."/>
            <person name="Brown T."/>
            <person name="Cohen L."/>
        </authorList>
    </citation>
    <scope>NUCLEOTIDE SEQUENCE</scope>
    <source>
        <strain evidence="2">CCMP3328</strain>
    </source>
</reference>
<name>A0A7R9WMP7_9STRA</name>
<gene>
    <name evidence="2" type="ORF">CAUS1442_LOCUS297</name>
</gene>
<protein>
    <submittedName>
        <fullName evidence="2">Uncharacterized protein</fullName>
    </submittedName>
</protein>
<proteinExistence type="predicted"/>
<dbReference type="EMBL" id="HBEF01000448">
    <property type="protein sequence ID" value="CAD8328202.1"/>
    <property type="molecule type" value="Transcribed_RNA"/>
</dbReference>
<feature type="region of interest" description="Disordered" evidence="1">
    <location>
        <begin position="164"/>
        <end position="196"/>
    </location>
</feature>